<evidence type="ECO:0000256" key="5">
    <source>
        <dbReference type="PIRNR" id="PIRNR005426"/>
    </source>
</evidence>
<dbReference type="Proteomes" id="UP000199159">
    <property type="component" value="Unassembled WGS sequence"/>
</dbReference>
<evidence type="ECO:0000256" key="4">
    <source>
        <dbReference type="ARBA" id="ARBA00023002"/>
    </source>
</evidence>
<comment type="similarity">
    <text evidence="1 5">Belongs to the flavin oxidoreductase frp family.</text>
</comment>
<dbReference type="InterPro" id="IPR016446">
    <property type="entry name" value="Flavin_OxRdtase_Frp"/>
</dbReference>
<gene>
    <name evidence="8" type="ORF">SAMN05216565_111118</name>
</gene>
<dbReference type="GO" id="GO:0016491">
    <property type="term" value="F:oxidoreductase activity"/>
    <property type="evidence" value="ECO:0007669"/>
    <property type="project" value="UniProtKB-UniRule"/>
</dbReference>
<sequence length="251" mass="28652">MIINSTIETILNHRSIRKFKEEPLSKEQIELIVNSAQAASTSSFVQAYTIIGVKDKEKKRKLAEIAGNQSYVEHNGHFFVFCADLYRHELAAEMEGKDISKSIESTETFMVALIDAALASQNAVLAAESMGLGACYIGGIRNHLEDVQNVLKIPRRVLPLFGLAIGHPLDESSQKPRLPLSNIYHEEEYQQDIEHFKGELKQYNQEISMYYAERTNGNRRDTWTEQMSTMLQIPKRTYMREYLTKQGFGLD</sequence>
<dbReference type="EMBL" id="FNJU01000011">
    <property type="protein sequence ID" value="SDP90177.1"/>
    <property type="molecule type" value="Genomic_DNA"/>
</dbReference>
<dbReference type="AlphaFoldDB" id="A0A1H0WHQ5"/>
<dbReference type="NCBIfam" id="NF008033">
    <property type="entry name" value="PRK10765.1"/>
    <property type="match status" value="1"/>
</dbReference>
<keyword evidence="2 5" id="KW-0285">Flavoprotein</keyword>
<protein>
    <submittedName>
        <fullName evidence="8">FMN reductase (NADPH)</fullName>
    </submittedName>
</protein>
<evidence type="ECO:0000256" key="2">
    <source>
        <dbReference type="ARBA" id="ARBA00022630"/>
    </source>
</evidence>
<name>A0A1H0WHQ5_9BACI</name>
<evidence type="ECO:0000259" key="7">
    <source>
        <dbReference type="Pfam" id="PF00881"/>
    </source>
</evidence>
<keyword evidence="4 5" id="KW-0560">Oxidoreductase</keyword>
<reference evidence="9" key="1">
    <citation type="submission" date="2016-10" db="EMBL/GenBank/DDBJ databases">
        <authorList>
            <person name="Varghese N."/>
            <person name="Submissions S."/>
        </authorList>
    </citation>
    <scope>NUCLEOTIDE SEQUENCE [LARGE SCALE GENOMIC DNA]</scope>
    <source>
        <strain evidence="9">IBRC-M10078</strain>
    </source>
</reference>
<dbReference type="SUPFAM" id="SSF55469">
    <property type="entry name" value="FMN-dependent nitroreductase-like"/>
    <property type="match status" value="1"/>
</dbReference>
<keyword evidence="6" id="KW-0175">Coiled coil</keyword>
<feature type="domain" description="Nitroreductase" evidence="7">
    <location>
        <begin position="10"/>
        <end position="167"/>
    </location>
</feature>
<dbReference type="PIRSF" id="PIRSF005426">
    <property type="entry name" value="Frp"/>
    <property type="match status" value="1"/>
</dbReference>
<keyword evidence="9" id="KW-1185">Reference proteome</keyword>
<evidence type="ECO:0000256" key="3">
    <source>
        <dbReference type="ARBA" id="ARBA00022643"/>
    </source>
</evidence>
<organism evidence="8 9">
    <name type="scientific">Litchfieldia salsa</name>
    <dbReference type="NCBI Taxonomy" id="930152"/>
    <lineage>
        <taxon>Bacteria</taxon>
        <taxon>Bacillati</taxon>
        <taxon>Bacillota</taxon>
        <taxon>Bacilli</taxon>
        <taxon>Bacillales</taxon>
        <taxon>Bacillaceae</taxon>
        <taxon>Litchfieldia</taxon>
    </lineage>
</organism>
<evidence type="ECO:0000256" key="6">
    <source>
        <dbReference type="SAM" id="Coils"/>
    </source>
</evidence>
<proteinExistence type="inferred from homology"/>
<dbReference type="PANTHER" id="PTHR43425:SF3">
    <property type="entry name" value="NADPH-DEPENDENT OXIDOREDUCTASE"/>
    <property type="match status" value="1"/>
</dbReference>
<evidence type="ECO:0000256" key="1">
    <source>
        <dbReference type="ARBA" id="ARBA00008366"/>
    </source>
</evidence>
<accession>A0A1H0WHQ5</accession>
<evidence type="ECO:0000313" key="8">
    <source>
        <dbReference type="EMBL" id="SDP90177.1"/>
    </source>
</evidence>
<dbReference type="InterPro" id="IPR029479">
    <property type="entry name" value="Nitroreductase"/>
</dbReference>
<dbReference type="STRING" id="930152.SAMN05216565_111118"/>
<dbReference type="PANTHER" id="PTHR43425">
    <property type="entry name" value="OXYGEN-INSENSITIVE NADPH NITROREDUCTASE"/>
    <property type="match status" value="1"/>
</dbReference>
<dbReference type="CDD" id="cd02146">
    <property type="entry name" value="NfsA-like"/>
    <property type="match status" value="1"/>
</dbReference>
<keyword evidence="3 5" id="KW-0288">FMN</keyword>
<feature type="coiled-coil region" evidence="6">
    <location>
        <begin position="186"/>
        <end position="213"/>
    </location>
</feature>
<dbReference type="Gene3D" id="3.40.109.10">
    <property type="entry name" value="NADH Oxidase"/>
    <property type="match status" value="1"/>
</dbReference>
<keyword evidence="5" id="KW-0521">NADP</keyword>
<dbReference type="InterPro" id="IPR000415">
    <property type="entry name" value="Nitroreductase-like"/>
</dbReference>
<dbReference type="Pfam" id="PF00881">
    <property type="entry name" value="Nitroreductase"/>
    <property type="match status" value="1"/>
</dbReference>
<evidence type="ECO:0000313" key="9">
    <source>
        <dbReference type="Proteomes" id="UP000199159"/>
    </source>
</evidence>